<dbReference type="Proteomes" id="UP000800235">
    <property type="component" value="Unassembled WGS sequence"/>
</dbReference>
<dbReference type="GO" id="GO:0004103">
    <property type="term" value="F:choline kinase activity"/>
    <property type="evidence" value="ECO:0007669"/>
    <property type="project" value="TreeGrafter"/>
</dbReference>
<dbReference type="AlphaFoldDB" id="A0A9P4TZE3"/>
<feature type="compositionally biased region" description="Basic and acidic residues" evidence="2">
    <location>
        <begin position="104"/>
        <end position="126"/>
    </location>
</feature>
<feature type="compositionally biased region" description="Polar residues" evidence="2">
    <location>
        <begin position="575"/>
        <end position="586"/>
    </location>
</feature>
<dbReference type="OrthoDB" id="10267235at2759"/>
<feature type="region of interest" description="Disordered" evidence="2">
    <location>
        <begin position="689"/>
        <end position="729"/>
    </location>
</feature>
<feature type="compositionally biased region" description="Basic and acidic residues" evidence="2">
    <location>
        <begin position="1"/>
        <end position="17"/>
    </location>
</feature>
<feature type="region of interest" description="Disordered" evidence="2">
    <location>
        <begin position="89"/>
        <end position="131"/>
    </location>
</feature>
<dbReference type="Pfam" id="PF04428">
    <property type="entry name" value="Choline_kin_N"/>
    <property type="match status" value="1"/>
</dbReference>
<feature type="region of interest" description="Disordered" evidence="2">
    <location>
        <begin position="148"/>
        <end position="176"/>
    </location>
</feature>
<dbReference type="PANTHER" id="PTHR22603:SF93">
    <property type="entry name" value="RE24176P"/>
    <property type="match status" value="1"/>
</dbReference>
<dbReference type="GO" id="GO:0006646">
    <property type="term" value="P:phosphatidylethanolamine biosynthetic process"/>
    <property type="evidence" value="ECO:0007669"/>
    <property type="project" value="TreeGrafter"/>
</dbReference>
<dbReference type="GO" id="GO:0005737">
    <property type="term" value="C:cytoplasm"/>
    <property type="evidence" value="ECO:0007669"/>
    <property type="project" value="TreeGrafter"/>
</dbReference>
<keyword evidence="4" id="KW-0808">Transferase</keyword>
<keyword evidence="4" id="KW-0418">Kinase</keyword>
<keyword evidence="5" id="KW-1185">Reference proteome</keyword>
<dbReference type="InterPro" id="IPR007521">
    <property type="entry name" value="Choline_kin_N"/>
</dbReference>
<dbReference type="Pfam" id="PF01633">
    <property type="entry name" value="Choline_kinase"/>
    <property type="match status" value="1"/>
</dbReference>
<feature type="region of interest" description="Disordered" evidence="2">
    <location>
        <begin position="1"/>
        <end position="30"/>
    </location>
</feature>
<name>A0A9P4TZE3_9PEZI</name>
<protein>
    <submittedName>
        <fullName evidence="4">Kinase-like protein</fullName>
    </submittedName>
</protein>
<comment type="caution">
    <text evidence="4">The sequence shown here is derived from an EMBL/GenBank/DDBJ whole genome shotgun (WGS) entry which is preliminary data.</text>
</comment>
<organism evidence="4 5">
    <name type="scientific">Tothia fuscella</name>
    <dbReference type="NCBI Taxonomy" id="1048955"/>
    <lineage>
        <taxon>Eukaryota</taxon>
        <taxon>Fungi</taxon>
        <taxon>Dikarya</taxon>
        <taxon>Ascomycota</taxon>
        <taxon>Pezizomycotina</taxon>
        <taxon>Dothideomycetes</taxon>
        <taxon>Pleosporomycetidae</taxon>
        <taxon>Venturiales</taxon>
        <taxon>Cylindrosympodiaceae</taxon>
        <taxon>Tothia</taxon>
    </lineage>
</organism>
<accession>A0A9P4TZE3</accession>
<evidence type="ECO:0000256" key="1">
    <source>
        <dbReference type="ARBA" id="ARBA00038211"/>
    </source>
</evidence>
<dbReference type="Gene3D" id="3.30.200.20">
    <property type="entry name" value="Phosphorylase Kinase, domain 1"/>
    <property type="match status" value="1"/>
</dbReference>
<dbReference type="GO" id="GO:0004305">
    <property type="term" value="F:ethanolamine kinase activity"/>
    <property type="evidence" value="ECO:0007669"/>
    <property type="project" value="TreeGrafter"/>
</dbReference>
<feature type="region of interest" description="Disordered" evidence="2">
    <location>
        <begin position="565"/>
        <end position="592"/>
    </location>
</feature>
<sequence>MRGDTKQVDDFHLDRPTSSKHRKAKVAASRLTGRLSTERLPSRTESLEFLADLGYESASSTRANSINHHDPGFLHRVSTWLHQEKARRVAAKDKRKMGKSLSGIDERMKDKEDGSKMQRRQSHDSDGSEGSAALEKLQEILAAGMNLTDRSHSRRFSHRPSTSSFRKLRRTSTAASSDTEYIEGDALVPTCEAILDNSKTLAYSGGGAGTDKQDTGDGERPQFNRGISQINQDAWKTFKYEIVRLAHTLRLKGWRKVSMEMSSQIEVERLSGALTNAVYVVSPPKEIPHKSGDKKDGVPQFRKPPPKLLLRIYGTNVDHLIDRESELQILRRLARKRIGPRLLGTFTNGRFEEFLHARALNPEDLHDPSISKQIAKRFRELHDGIELLPQERKDDPFVWQNIDKWMPRCTQIVTWIDSEADSEGLAGKSKKRPLVCGMEWSKFREVVENYRKWLYQQYGGDARVKSQLVFAHNDAQYGNLLRMVPSGESPLMLPANEHKQLVVIDFEYANANLPGLEFANHFTEWCYNYHDPNAPHACNHKGYPTPEEQKRFLRAYVSHKTAFNHSSSQSMQSSVPGTPSLPQTPQLNAASSSLSTSNISSFMLDSRAPRHQSVEKADEEAEKEVEKEVNRLMEETRLWRLANSAQWVMWGVMQAKIPNLPDFDDPTQSAAIAAGASNVDLTNVACHGEQKEKWQSDPLGEEELAMQDDMRDKRPDREEEDPDEEEKEKEFDYLAYTWERAMFFWGDAVQFGLVKTEDLPEVVRREIKIVEY</sequence>
<gene>
    <name evidence="4" type="ORF">EJ08DRAFT_649387</name>
</gene>
<evidence type="ECO:0000313" key="5">
    <source>
        <dbReference type="Proteomes" id="UP000800235"/>
    </source>
</evidence>
<feature type="compositionally biased region" description="Acidic residues" evidence="2">
    <location>
        <begin position="718"/>
        <end position="727"/>
    </location>
</feature>
<dbReference type="CDD" id="cd05157">
    <property type="entry name" value="ETNK_euk"/>
    <property type="match status" value="1"/>
</dbReference>
<dbReference type="EMBL" id="MU007036">
    <property type="protein sequence ID" value="KAF2430823.1"/>
    <property type="molecule type" value="Genomic_DNA"/>
</dbReference>
<evidence type="ECO:0000259" key="3">
    <source>
        <dbReference type="Pfam" id="PF04428"/>
    </source>
</evidence>
<dbReference type="PANTHER" id="PTHR22603">
    <property type="entry name" value="CHOLINE/ETHANOALAMINE KINASE"/>
    <property type="match status" value="1"/>
</dbReference>
<comment type="similarity">
    <text evidence="1">Belongs to the choline/ethanolamine kinase family.</text>
</comment>
<proteinExistence type="inferred from homology"/>
<dbReference type="Gene3D" id="3.90.1200.10">
    <property type="match status" value="1"/>
</dbReference>
<reference evidence="4" key="1">
    <citation type="journal article" date="2020" name="Stud. Mycol.">
        <title>101 Dothideomycetes genomes: a test case for predicting lifestyles and emergence of pathogens.</title>
        <authorList>
            <person name="Haridas S."/>
            <person name="Albert R."/>
            <person name="Binder M."/>
            <person name="Bloem J."/>
            <person name="Labutti K."/>
            <person name="Salamov A."/>
            <person name="Andreopoulos B."/>
            <person name="Baker S."/>
            <person name="Barry K."/>
            <person name="Bills G."/>
            <person name="Bluhm B."/>
            <person name="Cannon C."/>
            <person name="Castanera R."/>
            <person name="Culley D."/>
            <person name="Daum C."/>
            <person name="Ezra D."/>
            <person name="Gonzalez J."/>
            <person name="Henrissat B."/>
            <person name="Kuo A."/>
            <person name="Liang C."/>
            <person name="Lipzen A."/>
            <person name="Lutzoni F."/>
            <person name="Magnuson J."/>
            <person name="Mondo S."/>
            <person name="Nolan M."/>
            <person name="Ohm R."/>
            <person name="Pangilinan J."/>
            <person name="Park H.-J."/>
            <person name="Ramirez L."/>
            <person name="Alfaro M."/>
            <person name="Sun H."/>
            <person name="Tritt A."/>
            <person name="Yoshinaga Y."/>
            <person name="Zwiers L.-H."/>
            <person name="Turgeon B."/>
            <person name="Goodwin S."/>
            <person name="Spatafora J."/>
            <person name="Crous P."/>
            <person name="Grigoriev I."/>
        </authorList>
    </citation>
    <scope>NUCLEOTIDE SEQUENCE</scope>
    <source>
        <strain evidence="4">CBS 130266</strain>
    </source>
</reference>
<dbReference type="SUPFAM" id="SSF56112">
    <property type="entry name" value="Protein kinase-like (PK-like)"/>
    <property type="match status" value="1"/>
</dbReference>
<feature type="domain" description="Choline kinase N-terminal" evidence="3">
    <location>
        <begin position="180"/>
        <end position="261"/>
    </location>
</feature>
<evidence type="ECO:0000256" key="2">
    <source>
        <dbReference type="SAM" id="MobiDB-lite"/>
    </source>
</evidence>
<dbReference type="InterPro" id="IPR011009">
    <property type="entry name" value="Kinase-like_dom_sf"/>
</dbReference>
<evidence type="ECO:0000313" key="4">
    <source>
        <dbReference type="EMBL" id="KAF2430823.1"/>
    </source>
</evidence>
<feature type="compositionally biased region" description="Basic and acidic residues" evidence="2">
    <location>
        <begin position="708"/>
        <end position="717"/>
    </location>
</feature>